<sequence>MSLLNEVDDYLHAAPLSGATPEEVGPFTLFRSTSPWPYYARPRPGAERTIEAADLETLRKRCTELDLPLNLEWVVETCPSLSAAAAAAGLEVTEHPLLVLEQANFKPATADANCTILPAVESVLQEARAVANVAFGDPGTAVGRGGIEDRDAKAAEISPEMLKFLLDRAQAGYSVTAGAATADGLVASGVHQPVGKASEIVGVATLPAMRRQGFGAAVTSCLAEHAFAMGITLLLLSAESDAVAAVYERIGFRRIGHAGAAEVPDGE</sequence>
<dbReference type="Proteomes" id="UP000295151">
    <property type="component" value="Unassembled WGS sequence"/>
</dbReference>
<dbReference type="InterPro" id="IPR013653">
    <property type="entry name" value="GCN5-like_dom"/>
</dbReference>
<keyword evidence="3" id="KW-1185">Reference proteome</keyword>
<evidence type="ECO:0000313" key="2">
    <source>
        <dbReference type="EMBL" id="TDU91079.1"/>
    </source>
</evidence>
<dbReference type="Gene3D" id="3.40.630.30">
    <property type="match status" value="1"/>
</dbReference>
<dbReference type="InterPro" id="IPR000182">
    <property type="entry name" value="GNAT_dom"/>
</dbReference>
<dbReference type="PROSITE" id="PS51186">
    <property type="entry name" value="GNAT"/>
    <property type="match status" value="1"/>
</dbReference>
<dbReference type="AlphaFoldDB" id="A0A4R7TGW3"/>
<dbReference type="OrthoDB" id="5503463at2"/>
<organism evidence="2 3">
    <name type="scientific">Kribbella voronezhensis</name>
    <dbReference type="NCBI Taxonomy" id="2512212"/>
    <lineage>
        <taxon>Bacteria</taxon>
        <taxon>Bacillati</taxon>
        <taxon>Actinomycetota</taxon>
        <taxon>Actinomycetes</taxon>
        <taxon>Propionibacteriales</taxon>
        <taxon>Kribbellaceae</taxon>
        <taxon>Kribbella</taxon>
    </lineage>
</organism>
<dbReference type="SUPFAM" id="SSF55729">
    <property type="entry name" value="Acyl-CoA N-acyltransferases (Nat)"/>
    <property type="match status" value="1"/>
</dbReference>
<dbReference type="CDD" id="cd04301">
    <property type="entry name" value="NAT_SF"/>
    <property type="match status" value="1"/>
</dbReference>
<protein>
    <submittedName>
        <fullName evidence="2">FR47-like protein</fullName>
    </submittedName>
</protein>
<evidence type="ECO:0000259" key="1">
    <source>
        <dbReference type="PROSITE" id="PS51186"/>
    </source>
</evidence>
<dbReference type="RefSeq" id="WP_133980875.1">
    <property type="nucleotide sequence ID" value="NZ_SOCE01000001.1"/>
</dbReference>
<evidence type="ECO:0000313" key="3">
    <source>
        <dbReference type="Proteomes" id="UP000295151"/>
    </source>
</evidence>
<dbReference type="Pfam" id="PF08445">
    <property type="entry name" value="FR47"/>
    <property type="match status" value="1"/>
</dbReference>
<proteinExistence type="predicted"/>
<feature type="domain" description="N-acetyltransferase" evidence="1">
    <location>
        <begin position="114"/>
        <end position="267"/>
    </location>
</feature>
<comment type="caution">
    <text evidence="2">The sequence shown here is derived from an EMBL/GenBank/DDBJ whole genome shotgun (WGS) entry which is preliminary data.</text>
</comment>
<dbReference type="EMBL" id="SOCE01000001">
    <property type="protein sequence ID" value="TDU91079.1"/>
    <property type="molecule type" value="Genomic_DNA"/>
</dbReference>
<dbReference type="GO" id="GO:0016747">
    <property type="term" value="F:acyltransferase activity, transferring groups other than amino-acyl groups"/>
    <property type="evidence" value="ECO:0007669"/>
    <property type="project" value="InterPro"/>
</dbReference>
<dbReference type="InterPro" id="IPR016181">
    <property type="entry name" value="Acyl_CoA_acyltransferase"/>
</dbReference>
<reference evidence="2 3" key="1">
    <citation type="submission" date="2019-03" db="EMBL/GenBank/DDBJ databases">
        <title>Genomic Encyclopedia of Type Strains, Phase III (KMG-III): the genomes of soil and plant-associated and newly described type strains.</title>
        <authorList>
            <person name="Whitman W."/>
        </authorList>
    </citation>
    <scope>NUCLEOTIDE SEQUENCE [LARGE SCALE GENOMIC DNA]</scope>
    <source>
        <strain evidence="2 3">VKM Ac-2575</strain>
    </source>
</reference>
<name>A0A4R7TGW3_9ACTN</name>
<gene>
    <name evidence="2" type="ORF">EV138_4680</name>
</gene>
<accession>A0A4R7TGW3</accession>